<evidence type="ECO:0008006" key="3">
    <source>
        <dbReference type="Google" id="ProtNLM"/>
    </source>
</evidence>
<dbReference type="Pfam" id="PF06041">
    <property type="entry name" value="DUF924"/>
    <property type="match status" value="1"/>
</dbReference>
<dbReference type="SUPFAM" id="SSF48452">
    <property type="entry name" value="TPR-like"/>
    <property type="match status" value="1"/>
</dbReference>
<dbReference type="eggNOG" id="ENOG502S80R">
    <property type="taxonomic scope" value="Eukaryota"/>
</dbReference>
<evidence type="ECO:0000313" key="2">
    <source>
        <dbReference type="Proteomes" id="UP000016935"/>
    </source>
</evidence>
<dbReference type="RefSeq" id="XP_008023279.1">
    <property type="nucleotide sequence ID" value="XM_008025088.1"/>
</dbReference>
<dbReference type="OrthoDB" id="414698at2759"/>
<name>R0K6W9_EXST2</name>
<dbReference type="STRING" id="671987.R0K6W9"/>
<reference evidence="1 2" key="1">
    <citation type="journal article" date="2012" name="PLoS Pathog.">
        <title>Diverse lifestyles and strategies of plant pathogenesis encoded in the genomes of eighteen Dothideomycetes fungi.</title>
        <authorList>
            <person name="Ohm R.A."/>
            <person name="Feau N."/>
            <person name="Henrissat B."/>
            <person name="Schoch C.L."/>
            <person name="Horwitz B.A."/>
            <person name="Barry K.W."/>
            <person name="Condon B.J."/>
            <person name="Copeland A.C."/>
            <person name="Dhillon B."/>
            <person name="Glaser F."/>
            <person name="Hesse C.N."/>
            <person name="Kosti I."/>
            <person name="LaButti K."/>
            <person name="Lindquist E.A."/>
            <person name="Lucas S."/>
            <person name="Salamov A.A."/>
            <person name="Bradshaw R.E."/>
            <person name="Ciuffetti L."/>
            <person name="Hamelin R.C."/>
            <person name="Kema G.H.J."/>
            <person name="Lawrence C."/>
            <person name="Scott J.A."/>
            <person name="Spatafora J.W."/>
            <person name="Turgeon B.G."/>
            <person name="de Wit P.J.G.M."/>
            <person name="Zhong S."/>
            <person name="Goodwin S.B."/>
            <person name="Grigoriev I.V."/>
        </authorList>
    </citation>
    <scope>NUCLEOTIDE SEQUENCE [LARGE SCALE GENOMIC DNA]</scope>
    <source>
        <strain evidence="2">28A</strain>
    </source>
</reference>
<evidence type="ECO:0000313" key="1">
    <source>
        <dbReference type="EMBL" id="EOA88738.1"/>
    </source>
</evidence>
<dbReference type="EMBL" id="KB908526">
    <property type="protein sequence ID" value="EOA88738.1"/>
    <property type="molecule type" value="Genomic_DNA"/>
</dbReference>
<sequence>MSTSSFKLDPKIFNRALYDGLVETWFAGVDTSGQEFDMSITKRWFMQTPSERAAFDSHCRAAFAHAIEAIGPREFPDATAQPFLDELQRITEKHNGDKSSEEAAWTALSMTLLLDQIPRNLYRTNDGLKLVYEHYDRMALSLVRALLSPSSSPISRPDLHPVFRLSSPHRTWFYMPFQHSEDIANHDFTDAIIAELEGEVQQLEGYNGTKMLLGGYNKAAKQHRDVLEKFGRYPHRNAALGRESTEEEKRFLQEGGATFGVVQDKDAPV</sequence>
<dbReference type="Gene3D" id="1.25.40.10">
    <property type="entry name" value="Tetratricopeptide repeat domain"/>
    <property type="match status" value="1"/>
</dbReference>
<dbReference type="AlphaFoldDB" id="R0K6W9"/>
<accession>R0K6W9</accession>
<keyword evidence="2" id="KW-1185">Reference proteome</keyword>
<organism evidence="1 2">
    <name type="scientific">Exserohilum turcicum (strain 28A)</name>
    <name type="common">Northern leaf blight fungus</name>
    <name type="synonym">Setosphaeria turcica</name>
    <dbReference type="NCBI Taxonomy" id="671987"/>
    <lineage>
        <taxon>Eukaryota</taxon>
        <taxon>Fungi</taxon>
        <taxon>Dikarya</taxon>
        <taxon>Ascomycota</taxon>
        <taxon>Pezizomycotina</taxon>
        <taxon>Dothideomycetes</taxon>
        <taxon>Pleosporomycetidae</taxon>
        <taxon>Pleosporales</taxon>
        <taxon>Pleosporineae</taxon>
        <taxon>Pleosporaceae</taxon>
        <taxon>Exserohilum</taxon>
    </lineage>
</organism>
<reference evidence="1 2" key="2">
    <citation type="journal article" date="2013" name="PLoS Genet.">
        <title>Comparative genome structure, secondary metabolite, and effector coding capacity across Cochliobolus pathogens.</title>
        <authorList>
            <person name="Condon B.J."/>
            <person name="Leng Y."/>
            <person name="Wu D."/>
            <person name="Bushley K.E."/>
            <person name="Ohm R.A."/>
            <person name="Otillar R."/>
            <person name="Martin J."/>
            <person name="Schackwitz W."/>
            <person name="Grimwood J."/>
            <person name="MohdZainudin N."/>
            <person name="Xue C."/>
            <person name="Wang R."/>
            <person name="Manning V.A."/>
            <person name="Dhillon B."/>
            <person name="Tu Z.J."/>
            <person name="Steffenson B.J."/>
            <person name="Salamov A."/>
            <person name="Sun H."/>
            <person name="Lowry S."/>
            <person name="LaButti K."/>
            <person name="Han J."/>
            <person name="Copeland A."/>
            <person name="Lindquist E."/>
            <person name="Barry K."/>
            <person name="Schmutz J."/>
            <person name="Baker S.E."/>
            <person name="Ciuffetti L.M."/>
            <person name="Grigoriev I.V."/>
            <person name="Zhong S."/>
            <person name="Turgeon B.G."/>
        </authorList>
    </citation>
    <scope>NUCLEOTIDE SEQUENCE [LARGE SCALE GENOMIC DNA]</scope>
    <source>
        <strain evidence="2">28A</strain>
    </source>
</reference>
<proteinExistence type="predicted"/>
<dbReference type="InterPro" id="IPR011990">
    <property type="entry name" value="TPR-like_helical_dom_sf"/>
</dbReference>
<dbReference type="Gene3D" id="1.20.58.320">
    <property type="entry name" value="TPR-like"/>
    <property type="match status" value="1"/>
</dbReference>
<dbReference type="InterPro" id="IPR010323">
    <property type="entry name" value="DUF924"/>
</dbReference>
<protein>
    <recommendedName>
        <fullName evidence="3">DUF924-domain-containing protein</fullName>
    </recommendedName>
</protein>
<dbReference type="GeneID" id="19403058"/>
<gene>
    <name evidence="1" type="ORF">SETTUDRAFT_26792</name>
</gene>
<dbReference type="Proteomes" id="UP000016935">
    <property type="component" value="Unassembled WGS sequence"/>
</dbReference>
<dbReference type="HOGENOM" id="CLU_065010_0_1_1"/>